<evidence type="ECO:0000313" key="11">
    <source>
        <dbReference type="Proteomes" id="UP000075920"/>
    </source>
</evidence>
<dbReference type="CDD" id="cd11056">
    <property type="entry name" value="CYP6-like"/>
    <property type="match status" value="1"/>
</dbReference>
<comment type="similarity">
    <text evidence="2">Belongs to the cytochrome P450 family.</text>
</comment>
<dbReference type="PROSITE" id="PS00122">
    <property type="entry name" value="CARBOXYLESTERASE_B_1"/>
    <property type="match status" value="1"/>
</dbReference>
<dbReference type="GO" id="GO:0005506">
    <property type="term" value="F:iron ion binding"/>
    <property type="evidence" value="ECO:0007669"/>
    <property type="project" value="InterPro"/>
</dbReference>
<evidence type="ECO:0000256" key="2">
    <source>
        <dbReference type="ARBA" id="ARBA00010617"/>
    </source>
</evidence>
<dbReference type="GO" id="GO:0004497">
    <property type="term" value="F:monooxygenase activity"/>
    <property type="evidence" value="ECO:0007669"/>
    <property type="project" value="UniProtKB-KW"/>
</dbReference>
<dbReference type="PROSITE" id="PS00941">
    <property type="entry name" value="CARBOXYLESTERASE_B_2"/>
    <property type="match status" value="1"/>
</dbReference>
<dbReference type="InterPro" id="IPR050309">
    <property type="entry name" value="Type-B_Carboxylest/Lipase"/>
</dbReference>
<protein>
    <recommendedName>
        <fullName evidence="9">Carboxylesterase type B domain-containing protein</fullName>
    </recommendedName>
</protein>
<dbReference type="STRING" id="112268.A0A182W822"/>
<dbReference type="PRINTS" id="PR00385">
    <property type="entry name" value="P450"/>
</dbReference>
<dbReference type="GO" id="GO:0020037">
    <property type="term" value="F:heme binding"/>
    <property type="evidence" value="ECO:0007669"/>
    <property type="project" value="InterPro"/>
</dbReference>
<dbReference type="InterPro" id="IPR001128">
    <property type="entry name" value="Cyt_P450"/>
</dbReference>
<dbReference type="Gene3D" id="1.10.630.10">
    <property type="entry name" value="Cytochrome P450"/>
    <property type="match status" value="2"/>
</dbReference>
<dbReference type="GO" id="GO:0052689">
    <property type="term" value="F:carboxylic ester hydrolase activity"/>
    <property type="evidence" value="ECO:0007669"/>
    <property type="project" value="UniProtKB-KW"/>
</dbReference>
<evidence type="ECO:0000313" key="10">
    <source>
        <dbReference type="EnsemblMetazoa" id="AMIN006495-PA"/>
    </source>
</evidence>
<accession>A0A182W822</accession>
<dbReference type="PROSITE" id="PS00086">
    <property type="entry name" value="CYTOCHROME_P450"/>
    <property type="match status" value="1"/>
</dbReference>
<evidence type="ECO:0000256" key="6">
    <source>
        <dbReference type="ARBA" id="ARBA00023157"/>
    </source>
</evidence>
<sequence length="1196" mass="133170">MTQLELAAQAFIFFLAGFETSSTTQSFCLYELAKNPEIQERLRQEINQAVEENDGQVTYDVAMNIQYLDNVINETLRKYPPVETLFRVPSVDYLIPGTKHVIPKRTLVQIPVHAIQHDSEHYPDPERFDPDRFNPEEVKKRHPFTFIPFGEGPRICIGLRFGVMQTKVGLITLLRKFRFSPSARTPDRVTFDPKMIILSPKAGNYLKVEKFTTVLLVAGFGLCLFLDKRRSVWVDRRFPGTGRTCVLYGDFKAAGRTEHRMYTTQRLYREFKAKKWPIGGAVIYLTPCVIPTDPYLIEYMLSDEYEKRKESNTSECATFTSWWNAFEDEYFDSLINVATEECVQIMENLCSSNSPVDAKAVTELYVARVLTRCIFGKTYTEGSDKLPLTEKLAKHPSGTVWEVISTAFPNTRLTRVIREILNHCQEHPVILEELISSVSTASTTDANFLKYIKHLEQQATTTDRMAFDDTKTLMLELVQNVFYIASGTIIACLFEMGHNQEIQNKLHQILKRSGDSMVDFLDKVIGETLRKYPPIEEISFVTGANHRLPRSELVIPRNTKVIVPIYALHHDAEFYPDPNRFDPERPILRSRQESMLYRPLGGVPFPIGSNLALLIVRVGLGKILTDCTVRLTSATPATLKIAPNQPIPYPSGRVELQISSDRPIINTSGGQVQGTTESCGLFCTFYSFKGIPYAQPPVGALRFTDPVPHGGWTGVRDAGQHGSSCPSPDNLPTEAEDCLFVNVYSPSLIGTRPVMVFVHGGAYSGGSGDDALYGAHYFMPEDVVIVTINYRLGVLGFLSTGDGSASGNWAIKDCVEALRWVQGNILAFGGDPNQVTIFGQSAGGAMVHFLTLSPLTTGLFQRAITHSGSALNAWSLQPNPRAEANRLASALGISTTDTAAMVAGLRQVPFRDLVALQAGLHGQDVPLILRPIDFGPVVESANAPGPVALDRLPIEIIESGSYRAVPLMAGFVDMDALLFSAAEMAVNPGVFNTFNSNPHLLVPFFWNIPEGSAASTAVSDAFRQYYWQGQPLSAALLSEFSVYLTDHQFAYPQLEMAKRHAARSSVYVYQFRYDGDLNLMKQFAGITLPGALHGDELCYMFDPSSLAVGELPVTSHAITVRQRMVRMWTNFARFGTPTPSADAILQNTIWRPISSGVIDATLNIGHDLVMETNPIASRYNQWQELAQRYANNIFRI</sequence>
<proteinExistence type="inferred from homology"/>
<dbReference type="InterPro" id="IPR002018">
    <property type="entry name" value="CarbesteraseB"/>
</dbReference>
<keyword evidence="5" id="KW-0503">Monooxygenase</keyword>
<evidence type="ECO:0000256" key="1">
    <source>
        <dbReference type="ARBA" id="ARBA00005964"/>
    </source>
</evidence>
<dbReference type="InterPro" id="IPR019819">
    <property type="entry name" value="Carboxylesterase_B_CS"/>
</dbReference>
<evidence type="ECO:0000256" key="8">
    <source>
        <dbReference type="PIRSR" id="PIRSR602401-1"/>
    </source>
</evidence>
<keyword evidence="4" id="KW-0378">Hydrolase</keyword>
<dbReference type="VEuPathDB" id="VectorBase:AMIN006495"/>
<dbReference type="InterPro" id="IPR029058">
    <property type="entry name" value="AB_hydrolase_fold"/>
</dbReference>
<evidence type="ECO:0000256" key="5">
    <source>
        <dbReference type="ARBA" id="ARBA00023033"/>
    </source>
</evidence>
<keyword evidence="8" id="KW-0349">Heme</keyword>
<comment type="similarity">
    <text evidence="1">Belongs to the type-B carboxylesterase/lipase family.</text>
</comment>
<dbReference type="SUPFAM" id="SSF48264">
    <property type="entry name" value="Cytochrome P450"/>
    <property type="match status" value="2"/>
</dbReference>
<dbReference type="EnsemblMetazoa" id="AMIN006495-RA">
    <property type="protein sequence ID" value="AMIN006495-PA"/>
    <property type="gene ID" value="AMIN006495"/>
</dbReference>
<dbReference type="PRINTS" id="PR00463">
    <property type="entry name" value="EP450I"/>
</dbReference>
<evidence type="ECO:0000259" key="9">
    <source>
        <dbReference type="Pfam" id="PF00135"/>
    </source>
</evidence>
<dbReference type="GO" id="GO:0016705">
    <property type="term" value="F:oxidoreductase activity, acting on paired donors, with incorporation or reduction of molecular oxygen"/>
    <property type="evidence" value="ECO:0007669"/>
    <property type="project" value="InterPro"/>
</dbReference>
<keyword evidence="5" id="KW-0560">Oxidoreductase</keyword>
<evidence type="ECO:0000256" key="3">
    <source>
        <dbReference type="ARBA" id="ARBA00022487"/>
    </source>
</evidence>
<keyword evidence="7" id="KW-0325">Glycoprotein</keyword>
<keyword evidence="8" id="KW-0479">Metal-binding</keyword>
<dbReference type="InterPro" id="IPR036396">
    <property type="entry name" value="Cyt_P450_sf"/>
</dbReference>
<keyword evidence="3" id="KW-0719">Serine esterase</keyword>
<comment type="cofactor">
    <cofactor evidence="8">
        <name>heme</name>
        <dbReference type="ChEBI" id="CHEBI:30413"/>
    </cofactor>
</comment>
<dbReference type="InterPro" id="IPR017972">
    <property type="entry name" value="Cyt_P450_CS"/>
</dbReference>
<keyword evidence="8" id="KW-0408">Iron</keyword>
<dbReference type="InterPro" id="IPR019826">
    <property type="entry name" value="Carboxylesterase_B_AS"/>
</dbReference>
<dbReference type="Proteomes" id="UP000075920">
    <property type="component" value="Unassembled WGS sequence"/>
</dbReference>
<dbReference type="AlphaFoldDB" id="A0A182W822"/>
<dbReference type="PANTHER" id="PTHR11559">
    <property type="entry name" value="CARBOXYLESTERASE"/>
    <property type="match status" value="1"/>
</dbReference>
<keyword evidence="6" id="KW-1015">Disulfide bond</keyword>
<dbReference type="InterPro" id="IPR002401">
    <property type="entry name" value="Cyt_P450_E_grp-I"/>
</dbReference>
<keyword evidence="11" id="KW-1185">Reference proteome</keyword>
<dbReference type="SUPFAM" id="SSF53474">
    <property type="entry name" value="alpha/beta-Hydrolases"/>
    <property type="match status" value="1"/>
</dbReference>
<dbReference type="Gene3D" id="3.40.50.1820">
    <property type="entry name" value="alpha/beta hydrolase"/>
    <property type="match status" value="1"/>
</dbReference>
<organism evidence="10 11">
    <name type="scientific">Anopheles minimus</name>
    <dbReference type="NCBI Taxonomy" id="112268"/>
    <lineage>
        <taxon>Eukaryota</taxon>
        <taxon>Metazoa</taxon>
        <taxon>Ecdysozoa</taxon>
        <taxon>Arthropoda</taxon>
        <taxon>Hexapoda</taxon>
        <taxon>Insecta</taxon>
        <taxon>Pterygota</taxon>
        <taxon>Neoptera</taxon>
        <taxon>Endopterygota</taxon>
        <taxon>Diptera</taxon>
        <taxon>Nematocera</taxon>
        <taxon>Culicoidea</taxon>
        <taxon>Culicidae</taxon>
        <taxon>Anophelinae</taxon>
        <taxon>Anopheles</taxon>
    </lineage>
</organism>
<feature type="binding site" description="axial binding residue" evidence="8">
    <location>
        <position position="156"/>
    </location>
    <ligand>
        <name>heme</name>
        <dbReference type="ChEBI" id="CHEBI:30413"/>
    </ligand>
    <ligandPart>
        <name>Fe</name>
        <dbReference type="ChEBI" id="CHEBI:18248"/>
    </ligandPart>
</feature>
<evidence type="ECO:0000256" key="7">
    <source>
        <dbReference type="ARBA" id="ARBA00023180"/>
    </source>
</evidence>
<name>A0A182W822_9DIPT</name>
<dbReference type="Pfam" id="PF00067">
    <property type="entry name" value="p450"/>
    <property type="match status" value="2"/>
</dbReference>
<reference evidence="10" key="2">
    <citation type="submission" date="2020-05" db="UniProtKB">
        <authorList>
            <consortium name="EnsemblMetazoa"/>
        </authorList>
    </citation>
    <scope>IDENTIFICATION</scope>
    <source>
        <strain evidence="10">MINIMUS1</strain>
    </source>
</reference>
<feature type="domain" description="Carboxylesterase type B" evidence="9">
    <location>
        <begin position="662"/>
        <end position="1181"/>
    </location>
</feature>
<dbReference type="Pfam" id="PF00135">
    <property type="entry name" value="COesterase"/>
    <property type="match status" value="1"/>
</dbReference>
<evidence type="ECO:0000256" key="4">
    <source>
        <dbReference type="ARBA" id="ARBA00022801"/>
    </source>
</evidence>
<reference evidence="11" key="1">
    <citation type="submission" date="2013-03" db="EMBL/GenBank/DDBJ databases">
        <title>The Genome Sequence of Anopheles minimus MINIMUS1.</title>
        <authorList>
            <consortium name="The Broad Institute Genomics Platform"/>
            <person name="Neafsey D.E."/>
            <person name="Walton C."/>
            <person name="Walker B."/>
            <person name="Young S.K."/>
            <person name="Zeng Q."/>
            <person name="Gargeya S."/>
            <person name="Fitzgerald M."/>
            <person name="Haas B."/>
            <person name="Abouelleil A."/>
            <person name="Allen A.W."/>
            <person name="Alvarado L."/>
            <person name="Arachchi H.M."/>
            <person name="Berlin A.M."/>
            <person name="Chapman S.B."/>
            <person name="Gainer-Dewar J."/>
            <person name="Goldberg J."/>
            <person name="Griggs A."/>
            <person name="Gujja S."/>
            <person name="Hansen M."/>
            <person name="Howarth C."/>
            <person name="Imamovic A."/>
            <person name="Ireland A."/>
            <person name="Larimer J."/>
            <person name="McCowan C."/>
            <person name="Murphy C."/>
            <person name="Pearson M."/>
            <person name="Poon T.W."/>
            <person name="Priest M."/>
            <person name="Roberts A."/>
            <person name="Saif S."/>
            <person name="Shea T."/>
            <person name="Sisk P."/>
            <person name="Sykes S."/>
            <person name="Wortman J."/>
            <person name="Nusbaum C."/>
            <person name="Birren B."/>
        </authorList>
    </citation>
    <scope>NUCLEOTIDE SEQUENCE [LARGE SCALE GENOMIC DNA]</scope>
    <source>
        <strain evidence="11">MINIMUS1</strain>
    </source>
</reference>